<organism evidence="1 2">
    <name type="scientific">Canavalia gladiata</name>
    <name type="common">Sword bean</name>
    <name type="synonym">Dolichos gladiatus</name>
    <dbReference type="NCBI Taxonomy" id="3824"/>
    <lineage>
        <taxon>Eukaryota</taxon>
        <taxon>Viridiplantae</taxon>
        <taxon>Streptophyta</taxon>
        <taxon>Embryophyta</taxon>
        <taxon>Tracheophyta</taxon>
        <taxon>Spermatophyta</taxon>
        <taxon>Magnoliopsida</taxon>
        <taxon>eudicotyledons</taxon>
        <taxon>Gunneridae</taxon>
        <taxon>Pentapetalae</taxon>
        <taxon>rosids</taxon>
        <taxon>fabids</taxon>
        <taxon>Fabales</taxon>
        <taxon>Fabaceae</taxon>
        <taxon>Papilionoideae</taxon>
        <taxon>50 kb inversion clade</taxon>
        <taxon>NPAAA clade</taxon>
        <taxon>indigoferoid/millettioid clade</taxon>
        <taxon>Phaseoleae</taxon>
        <taxon>Canavalia</taxon>
    </lineage>
</organism>
<dbReference type="EMBL" id="JAYMYQ010000004">
    <property type="protein sequence ID" value="KAK7338624.1"/>
    <property type="molecule type" value="Genomic_DNA"/>
</dbReference>
<gene>
    <name evidence="1" type="ORF">VNO77_19244</name>
</gene>
<reference evidence="1 2" key="1">
    <citation type="submission" date="2024-01" db="EMBL/GenBank/DDBJ databases">
        <title>The genomes of 5 underutilized Papilionoideae crops provide insights into root nodulation and disease resistanc.</title>
        <authorList>
            <person name="Jiang F."/>
        </authorList>
    </citation>
    <scope>NUCLEOTIDE SEQUENCE [LARGE SCALE GENOMIC DNA]</scope>
    <source>
        <strain evidence="1">LVBAO_FW01</strain>
        <tissue evidence="1">Leaves</tissue>
    </source>
</reference>
<dbReference type="Proteomes" id="UP001367508">
    <property type="component" value="Unassembled WGS sequence"/>
</dbReference>
<comment type="caution">
    <text evidence="1">The sequence shown here is derived from an EMBL/GenBank/DDBJ whole genome shotgun (WGS) entry which is preliminary data.</text>
</comment>
<sequence>MNHSGCTSHSDLGVWIPGLKLSTKTSCGEGKVARLKHQDHVNPSLMATQDYSSNHAEIGDHSDSVCLSTRFRGSLLLGSSLWRFTRAAPDQEPPVLSSPSLSAVASPDDEISSLSWLKISSLSPFLGA</sequence>
<keyword evidence="2" id="KW-1185">Reference proteome</keyword>
<evidence type="ECO:0000313" key="1">
    <source>
        <dbReference type="EMBL" id="KAK7338624.1"/>
    </source>
</evidence>
<dbReference type="AlphaFoldDB" id="A0AAN9LMD3"/>
<protein>
    <submittedName>
        <fullName evidence="1">Uncharacterized protein</fullName>
    </submittedName>
</protein>
<evidence type="ECO:0000313" key="2">
    <source>
        <dbReference type="Proteomes" id="UP001367508"/>
    </source>
</evidence>
<proteinExistence type="predicted"/>
<accession>A0AAN9LMD3</accession>
<name>A0AAN9LMD3_CANGL</name>